<reference evidence="3" key="1">
    <citation type="submission" date="2020-12" db="EMBL/GenBank/DDBJ databases">
        <title>Ramlibacter sp. nov., isolated from a freshwater alga, Cryptomonas.</title>
        <authorList>
            <person name="Kim H.M."/>
            <person name="Jeon C.O."/>
        </authorList>
    </citation>
    <scope>NUCLEOTIDE SEQUENCE</scope>
    <source>
        <strain evidence="3">CrO1</strain>
    </source>
</reference>
<feature type="domain" description="Chlorhexidine efflux transporter" evidence="2">
    <location>
        <begin position="4"/>
        <end position="65"/>
    </location>
</feature>
<dbReference type="AlphaFoldDB" id="A0A934Q398"/>
<evidence type="ECO:0000256" key="1">
    <source>
        <dbReference type="SAM" id="Phobius"/>
    </source>
</evidence>
<keyword evidence="1" id="KW-0472">Membrane</keyword>
<dbReference type="Pfam" id="PF05232">
    <property type="entry name" value="BTP"/>
    <property type="match status" value="2"/>
</dbReference>
<keyword evidence="1" id="KW-0812">Transmembrane</keyword>
<protein>
    <submittedName>
        <fullName evidence="3">PACE efflux transporter</fullName>
    </submittedName>
</protein>
<feature type="transmembrane region" description="Helical" evidence="1">
    <location>
        <begin position="80"/>
        <end position="101"/>
    </location>
</feature>
<evidence type="ECO:0000313" key="4">
    <source>
        <dbReference type="Proteomes" id="UP000617041"/>
    </source>
</evidence>
<evidence type="ECO:0000313" key="3">
    <source>
        <dbReference type="EMBL" id="MBK0393741.1"/>
    </source>
</evidence>
<evidence type="ECO:0000259" key="2">
    <source>
        <dbReference type="Pfam" id="PF05232"/>
    </source>
</evidence>
<dbReference type="InterPro" id="IPR007896">
    <property type="entry name" value="BTP_bacteria"/>
</dbReference>
<keyword evidence="1" id="KW-1133">Transmembrane helix</keyword>
<dbReference type="NCBIfam" id="NF033664">
    <property type="entry name" value="PACE_transport"/>
    <property type="match status" value="1"/>
</dbReference>
<feature type="transmembrane region" description="Helical" evidence="1">
    <location>
        <begin position="36"/>
        <end position="59"/>
    </location>
</feature>
<comment type="caution">
    <text evidence="3">The sequence shown here is derived from an EMBL/GenBank/DDBJ whole genome shotgun (WGS) entry which is preliminary data.</text>
</comment>
<accession>A0A934Q398</accession>
<organism evidence="3 4">
    <name type="scientific">Ramlibacter algicola</name>
    <dbReference type="NCBI Taxonomy" id="2795217"/>
    <lineage>
        <taxon>Bacteria</taxon>
        <taxon>Pseudomonadati</taxon>
        <taxon>Pseudomonadota</taxon>
        <taxon>Betaproteobacteria</taxon>
        <taxon>Burkholderiales</taxon>
        <taxon>Comamonadaceae</taxon>
        <taxon>Ramlibacter</taxon>
    </lineage>
</organism>
<sequence>MSPTTRRVLQAVLYEAIAIAVVGPGLSLAFDEPPTSTFGLAVVLSTIALTWNYVFNWLFEKWEARQAVRGRSFARRLAHGAGFEGGLAVILVPVMSLWLGITPAAAFAANLVLLAFFFVYAIVFTWAFDRVFGLPASAAVREPTR</sequence>
<feature type="domain" description="Chlorhexidine efflux transporter" evidence="2">
    <location>
        <begin position="71"/>
        <end position="133"/>
    </location>
</feature>
<dbReference type="InterPro" id="IPR058208">
    <property type="entry name" value="PACE"/>
</dbReference>
<proteinExistence type="predicted"/>
<dbReference type="EMBL" id="JAEDAO010000001">
    <property type="protein sequence ID" value="MBK0393741.1"/>
    <property type="molecule type" value="Genomic_DNA"/>
</dbReference>
<dbReference type="RefSeq" id="WP_200788690.1">
    <property type="nucleotide sequence ID" value="NZ_JAEDAO010000001.1"/>
</dbReference>
<feature type="transmembrane region" description="Helical" evidence="1">
    <location>
        <begin position="12"/>
        <end position="30"/>
    </location>
</feature>
<dbReference type="Proteomes" id="UP000617041">
    <property type="component" value="Unassembled WGS sequence"/>
</dbReference>
<gene>
    <name evidence="3" type="ORF">I8E28_14175</name>
</gene>
<feature type="transmembrane region" description="Helical" evidence="1">
    <location>
        <begin position="107"/>
        <end position="128"/>
    </location>
</feature>
<keyword evidence="4" id="KW-1185">Reference proteome</keyword>
<name>A0A934Q398_9BURK</name>